<sequence>MCLNYCWDFSLSVRELRSREKRLNLCGGFSGGLVTRIMILGIFLSLARSWPQFSSSIGCLQMCSGCFWRWRGKESP</sequence>
<accession>A0A2P2IRI4</accession>
<protein>
    <submittedName>
        <fullName evidence="2">Pentatricopeptide repeat-containing protein At5g15280 isoform X3</fullName>
    </submittedName>
</protein>
<proteinExistence type="predicted"/>
<keyword evidence="1" id="KW-0812">Transmembrane</keyword>
<organism evidence="2">
    <name type="scientific">Rhizophora mucronata</name>
    <name type="common">Asiatic mangrove</name>
    <dbReference type="NCBI Taxonomy" id="61149"/>
    <lineage>
        <taxon>Eukaryota</taxon>
        <taxon>Viridiplantae</taxon>
        <taxon>Streptophyta</taxon>
        <taxon>Embryophyta</taxon>
        <taxon>Tracheophyta</taxon>
        <taxon>Spermatophyta</taxon>
        <taxon>Magnoliopsida</taxon>
        <taxon>eudicotyledons</taxon>
        <taxon>Gunneridae</taxon>
        <taxon>Pentapetalae</taxon>
        <taxon>rosids</taxon>
        <taxon>fabids</taxon>
        <taxon>Malpighiales</taxon>
        <taxon>Rhizophoraceae</taxon>
        <taxon>Rhizophora</taxon>
    </lineage>
</organism>
<keyword evidence="1" id="KW-1133">Transmembrane helix</keyword>
<feature type="transmembrane region" description="Helical" evidence="1">
    <location>
        <begin position="23"/>
        <end position="47"/>
    </location>
</feature>
<name>A0A2P2IRI4_RHIMU</name>
<evidence type="ECO:0000313" key="2">
    <source>
        <dbReference type="EMBL" id="MBW83839.1"/>
    </source>
</evidence>
<evidence type="ECO:0000256" key="1">
    <source>
        <dbReference type="SAM" id="Phobius"/>
    </source>
</evidence>
<dbReference type="AlphaFoldDB" id="A0A2P2IRI4"/>
<keyword evidence="1" id="KW-0472">Membrane</keyword>
<reference evidence="2" key="1">
    <citation type="submission" date="2018-02" db="EMBL/GenBank/DDBJ databases">
        <title>Rhizophora mucronata_Transcriptome.</title>
        <authorList>
            <person name="Meera S.P."/>
            <person name="Sreeshan A."/>
            <person name="Augustine A."/>
        </authorList>
    </citation>
    <scope>NUCLEOTIDE SEQUENCE</scope>
    <source>
        <tissue evidence="2">Leaf</tissue>
    </source>
</reference>
<dbReference type="EMBL" id="GGEC01003356">
    <property type="protein sequence ID" value="MBW83839.1"/>
    <property type="molecule type" value="Transcribed_RNA"/>
</dbReference>